<accession>A0A669ERQ3</accession>
<dbReference type="CDD" id="cd00096">
    <property type="entry name" value="Ig"/>
    <property type="match status" value="3"/>
</dbReference>
<dbReference type="InParanoid" id="A0A669ERQ3"/>
<evidence type="ECO:0000313" key="5">
    <source>
        <dbReference type="Ensembl" id="ENSONIP00000074043.1"/>
    </source>
</evidence>
<dbReference type="GeneTree" id="ENSGT00940000163711"/>
<evidence type="ECO:0000256" key="2">
    <source>
        <dbReference type="ARBA" id="ARBA00023157"/>
    </source>
</evidence>
<feature type="domain" description="Ig-like" evidence="4">
    <location>
        <begin position="173"/>
        <end position="345"/>
    </location>
</feature>
<dbReference type="Gene3D" id="2.60.40.10">
    <property type="entry name" value="Immunoglobulins"/>
    <property type="match status" value="5"/>
</dbReference>
<feature type="chain" id="PRO_5025463564" description="Ig-like domain-containing protein" evidence="3">
    <location>
        <begin position="18"/>
        <end position="456"/>
    </location>
</feature>
<dbReference type="InterPro" id="IPR003599">
    <property type="entry name" value="Ig_sub"/>
</dbReference>
<name>A0A669ERQ3_ORENI</name>
<keyword evidence="6" id="KW-1185">Reference proteome</keyword>
<evidence type="ECO:0000313" key="6">
    <source>
        <dbReference type="Proteomes" id="UP000005207"/>
    </source>
</evidence>
<dbReference type="Proteomes" id="UP000005207">
    <property type="component" value="Linkage group LG3"/>
</dbReference>
<dbReference type="Pfam" id="PF13895">
    <property type="entry name" value="Ig_2"/>
    <property type="match status" value="2"/>
</dbReference>
<dbReference type="InterPro" id="IPR003598">
    <property type="entry name" value="Ig_sub2"/>
</dbReference>
<feature type="domain" description="Ig-like" evidence="4">
    <location>
        <begin position="348"/>
        <end position="456"/>
    </location>
</feature>
<dbReference type="PROSITE" id="PS50835">
    <property type="entry name" value="IG_LIKE"/>
    <property type="match status" value="3"/>
</dbReference>
<evidence type="ECO:0000256" key="3">
    <source>
        <dbReference type="SAM" id="SignalP"/>
    </source>
</evidence>
<keyword evidence="1 3" id="KW-0732">Signal</keyword>
<dbReference type="GO" id="GO:0009897">
    <property type="term" value="C:external side of plasma membrane"/>
    <property type="evidence" value="ECO:0007669"/>
    <property type="project" value="TreeGrafter"/>
</dbReference>
<reference evidence="5" key="2">
    <citation type="submission" date="2025-08" db="UniProtKB">
        <authorList>
            <consortium name="Ensembl"/>
        </authorList>
    </citation>
    <scope>IDENTIFICATION</scope>
</reference>
<evidence type="ECO:0000256" key="1">
    <source>
        <dbReference type="ARBA" id="ARBA00022729"/>
    </source>
</evidence>
<sequence length="456" mass="49843">MMLAPVCLMITAAATLSIHPGRSVFFYYETVTLSCAVPGSFSSWTMKRNTSTKSSVSCETWGQLNGSSCIIKGVYPSDSGVYWCESDRGECSNTINIRVTTGVILESPAVPLTEGDSVTLNCSYKEKYAKESTSNFSTAFYRNGAFIGKRSEGRLMLIHVSKEDEGFYKCEHPTKGESPENWLEVRAAATLSIHPGKSVFFYYETVTLSCAVPGSFSSWTMKRNTSTKSSVSCETWGQLNGSSCIIKGVYPSDSGVYWCESDRGECSNTINIRVTTGVILESPAVPLTEGDSVTLNCSYKEKYAKGSTSNFSTAFYRNGAFIGKRSEGRLRLIHVSKEDEGFYKCEHPTKGESPENWLEVRGDDDDHDVAAATLSIHPGKSVFFYYETVTLSCAVPGSFSSWTMKRNTSTKSSVSCETWGQLNGSSCIIKGVYPSDSGVYWCESDRGSAATPSTSE</sequence>
<dbReference type="GO" id="GO:0004888">
    <property type="term" value="F:transmembrane signaling receptor activity"/>
    <property type="evidence" value="ECO:0007669"/>
    <property type="project" value="TreeGrafter"/>
</dbReference>
<dbReference type="InterPro" id="IPR036179">
    <property type="entry name" value="Ig-like_dom_sf"/>
</dbReference>
<dbReference type="InterPro" id="IPR007110">
    <property type="entry name" value="Ig-like_dom"/>
</dbReference>
<proteinExistence type="predicted"/>
<protein>
    <recommendedName>
        <fullName evidence="4">Ig-like domain-containing protein</fullName>
    </recommendedName>
</protein>
<reference evidence="5" key="3">
    <citation type="submission" date="2025-09" db="UniProtKB">
        <authorList>
            <consortium name="Ensembl"/>
        </authorList>
    </citation>
    <scope>IDENTIFICATION</scope>
</reference>
<reference evidence="6" key="1">
    <citation type="submission" date="2012-01" db="EMBL/GenBank/DDBJ databases">
        <title>The Genome Sequence of Oreochromis niloticus (Nile Tilapia).</title>
        <authorList>
            <consortium name="Broad Institute Genome Assembly Team"/>
            <consortium name="Broad Institute Sequencing Platform"/>
            <person name="Di Palma F."/>
            <person name="Johnson J."/>
            <person name="Lander E.S."/>
            <person name="Lindblad-Toh K."/>
        </authorList>
    </citation>
    <scope>NUCLEOTIDE SEQUENCE [LARGE SCALE GENOMIC DNA]</scope>
</reference>
<feature type="signal peptide" evidence="3">
    <location>
        <begin position="1"/>
        <end position="17"/>
    </location>
</feature>
<dbReference type="PANTHER" id="PTHR11481">
    <property type="entry name" value="IMMUNOGLOBULIN FC RECEPTOR"/>
    <property type="match status" value="1"/>
</dbReference>
<dbReference type="InterPro" id="IPR050488">
    <property type="entry name" value="Ig_Fc_receptor"/>
</dbReference>
<dbReference type="GO" id="GO:0007166">
    <property type="term" value="P:cell surface receptor signaling pathway"/>
    <property type="evidence" value="ECO:0007669"/>
    <property type="project" value="TreeGrafter"/>
</dbReference>
<dbReference type="PANTHER" id="PTHR11481:SF64">
    <property type="entry name" value="FC RECEPTOR-LIKE PROTEIN 4"/>
    <property type="match status" value="1"/>
</dbReference>
<feature type="domain" description="Ig-like" evidence="4">
    <location>
        <begin position="5"/>
        <end position="170"/>
    </location>
</feature>
<keyword evidence="2" id="KW-1015">Disulfide bond</keyword>
<dbReference type="InterPro" id="IPR013783">
    <property type="entry name" value="Ig-like_fold"/>
</dbReference>
<dbReference type="GO" id="GO:0006955">
    <property type="term" value="P:immune response"/>
    <property type="evidence" value="ECO:0007669"/>
    <property type="project" value="TreeGrafter"/>
</dbReference>
<organism evidence="5 6">
    <name type="scientific">Oreochromis niloticus</name>
    <name type="common">Nile tilapia</name>
    <name type="synonym">Tilapia nilotica</name>
    <dbReference type="NCBI Taxonomy" id="8128"/>
    <lineage>
        <taxon>Eukaryota</taxon>
        <taxon>Metazoa</taxon>
        <taxon>Chordata</taxon>
        <taxon>Craniata</taxon>
        <taxon>Vertebrata</taxon>
        <taxon>Euteleostomi</taxon>
        <taxon>Actinopterygii</taxon>
        <taxon>Neopterygii</taxon>
        <taxon>Teleostei</taxon>
        <taxon>Neoteleostei</taxon>
        <taxon>Acanthomorphata</taxon>
        <taxon>Ovalentaria</taxon>
        <taxon>Cichlomorphae</taxon>
        <taxon>Cichliformes</taxon>
        <taxon>Cichlidae</taxon>
        <taxon>African cichlids</taxon>
        <taxon>Pseudocrenilabrinae</taxon>
        <taxon>Oreochromini</taxon>
        <taxon>Oreochromis</taxon>
    </lineage>
</organism>
<dbReference type="AlphaFoldDB" id="A0A669ERQ3"/>
<evidence type="ECO:0000259" key="4">
    <source>
        <dbReference type="PROSITE" id="PS50835"/>
    </source>
</evidence>
<dbReference type="SMART" id="SM00408">
    <property type="entry name" value="IGc2"/>
    <property type="match status" value="3"/>
</dbReference>
<dbReference type="SMART" id="SM00409">
    <property type="entry name" value="IG"/>
    <property type="match status" value="5"/>
</dbReference>
<dbReference type="Ensembl" id="ENSONIT00000072120.1">
    <property type="protein sequence ID" value="ENSONIP00000074043.1"/>
    <property type="gene ID" value="ENSONIG00000041203.1"/>
</dbReference>
<dbReference type="SUPFAM" id="SSF48726">
    <property type="entry name" value="Immunoglobulin"/>
    <property type="match status" value="5"/>
</dbReference>